<sequence length="370" mass="39649">MTRPLALLLALCCGLLATTAAAHKASDAFLYLDNRGATATLRVDVALRDIALLTSLDSNRDGQVTGAELRSARSAIIAAVTDTVRIEDVRGSSCTLRGASWGLSRHSDGAYAAGRWHIQCPQGESPGRLTYNLLFDRDPLHRGLIQVIRQDGEQLAVLSPDQRHLALTGARPSAIGVFASFVQQGVIHLLLGLDHLLFLLVLILPATFRQRPAREGGLRARLSGLVWVVTAFTVAHSITLALAALDIVRLPVPWVELVIAFSIAVAAINTVWPFLGKKTWKLAFGFGLVHGFGFASVLAELTSGLSGKTLALAGFNLGVELGQLAVLLVTFPLLYLLAGHRLYRRAAVPMVVLGVCGMSVFWMLERAGAL</sequence>
<evidence type="ECO:0000313" key="4">
    <source>
        <dbReference type="Proteomes" id="UP000231409"/>
    </source>
</evidence>
<feature type="transmembrane region" description="Helical" evidence="1">
    <location>
        <begin position="321"/>
        <end position="339"/>
    </location>
</feature>
<dbReference type="InterPro" id="IPR032809">
    <property type="entry name" value="Put_HupE_UreJ"/>
</dbReference>
<evidence type="ECO:0000256" key="1">
    <source>
        <dbReference type="SAM" id="Phobius"/>
    </source>
</evidence>
<dbReference type="InterPro" id="IPR018247">
    <property type="entry name" value="EF_Hand_1_Ca_BS"/>
</dbReference>
<evidence type="ECO:0008006" key="5">
    <source>
        <dbReference type="Google" id="ProtNLM"/>
    </source>
</evidence>
<feature type="transmembrane region" description="Helical" evidence="1">
    <location>
        <begin position="225"/>
        <end position="245"/>
    </location>
</feature>
<dbReference type="AlphaFoldDB" id="A0A2G1ULE0"/>
<keyword evidence="1" id="KW-1133">Transmembrane helix</keyword>
<keyword evidence="4" id="KW-1185">Reference proteome</keyword>
<organism evidence="3 4">
    <name type="scientific">Marinobacter profundi</name>
    <dbReference type="NCBI Taxonomy" id="2666256"/>
    <lineage>
        <taxon>Bacteria</taxon>
        <taxon>Pseudomonadati</taxon>
        <taxon>Pseudomonadota</taxon>
        <taxon>Gammaproteobacteria</taxon>
        <taxon>Pseudomonadales</taxon>
        <taxon>Marinobacteraceae</taxon>
        <taxon>Marinobacter</taxon>
    </lineage>
</organism>
<keyword evidence="1" id="KW-0812">Transmembrane</keyword>
<accession>A0A2G1ULE0</accession>
<reference evidence="3 4" key="1">
    <citation type="submission" date="2017-09" db="EMBL/GenBank/DDBJ databases">
        <title>The draft genome sequences of Marinobacter sp. PWS21.</title>
        <authorList>
            <person name="Cao J."/>
        </authorList>
    </citation>
    <scope>NUCLEOTIDE SEQUENCE [LARGE SCALE GENOMIC DNA]</scope>
    <source>
        <strain evidence="3 4">PWS21</strain>
    </source>
</reference>
<keyword evidence="1" id="KW-0472">Membrane</keyword>
<dbReference type="PROSITE" id="PS00018">
    <property type="entry name" value="EF_HAND_1"/>
    <property type="match status" value="1"/>
</dbReference>
<feature type="transmembrane region" description="Helical" evidence="1">
    <location>
        <begin position="185"/>
        <end position="204"/>
    </location>
</feature>
<evidence type="ECO:0000256" key="2">
    <source>
        <dbReference type="SAM" id="SignalP"/>
    </source>
</evidence>
<dbReference type="RefSeq" id="WP_099614442.1">
    <property type="nucleotide sequence ID" value="NZ_KZ319370.1"/>
</dbReference>
<dbReference type="Pfam" id="PF13795">
    <property type="entry name" value="HupE_UreJ_2"/>
    <property type="match status" value="1"/>
</dbReference>
<proteinExistence type="predicted"/>
<feature type="transmembrane region" description="Helical" evidence="1">
    <location>
        <begin position="346"/>
        <end position="364"/>
    </location>
</feature>
<gene>
    <name evidence="3" type="ORF">CLH61_09330</name>
</gene>
<protein>
    <recommendedName>
        <fullName evidence="5">EF-hand domain-containing protein</fullName>
    </recommendedName>
</protein>
<feature type="transmembrane region" description="Helical" evidence="1">
    <location>
        <begin position="282"/>
        <end position="301"/>
    </location>
</feature>
<feature type="chain" id="PRO_5013961746" description="EF-hand domain-containing protein" evidence="2">
    <location>
        <begin position="23"/>
        <end position="370"/>
    </location>
</feature>
<name>A0A2G1ULE0_9GAMM</name>
<comment type="caution">
    <text evidence="3">The sequence shown here is derived from an EMBL/GenBank/DDBJ whole genome shotgun (WGS) entry which is preliminary data.</text>
</comment>
<evidence type="ECO:0000313" key="3">
    <source>
        <dbReference type="EMBL" id="PHQ15316.1"/>
    </source>
</evidence>
<dbReference type="Proteomes" id="UP000231409">
    <property type="component" value="Unassembled WGS sequence"/>
</dbReference>
<feature type="transmembrane region" description="Helical" evidence="1">
    <location>
        <begin position="257"/>
        <end position="275"/>
    </location>
</feature>
<dbReference type="EMBL" id="NTFH01000007">
    <property type="protein sequence ID" value="PHQ15316.1"/>
    <property type="molecule type" value="Genomic_DNA"/>
</dbReference>
<feature type="signal peptide" evidence="2">
    <location>
        <begin position="1"/>
        <end position="22"/>
    </location>
</feature>
<keyword evidence="2" id="KW-0732">Signal</keyword>